<keyword evidence="6 11" id="KW-0808">Transferase</keyword>
<name>A0A2U8I8P8_9GAMM</name>
<dbReference type="InterPro" id="IPR008145">
    <property type="entry name" value="GK/Ca_channel_bsu"/>
</dbReference>
<evidence type="ECO:0000256" key="8">
    <source>
        <dbReference type="ARBA" id="ARBA00022777"/>
    </source>
</evidence>
<evidence type="ECO:0000256" key="5">
    <source>
        <dbReference type="ARBA" id="ARBA00022490"/>
    </source>
</evidence>
<evidence type="ECO:0000313" key="14">
    <source>
        <dbReference type="Proteomes" id="UP000261875"/>
    </source>
</evidence>
<dbReference type="KEGG" id="fsm:CCS41_13170"/>
<dbReference type="SUPFAM" id="SSF52540">
    <property type="entry name" value="P-loop containing nucleoside triphosphate hydrolases"/>
    <property type="match status" value="1"/>
</dbReference>
<proteinExistence type="inferred from homology"/>
<keyword evidence="8 11" id="KW-0418">Kinase</keyword>
<dbReference type="PROSITE" id="PS00856">
    <property type="entry name" value="GUANYLATE_KINASE_1"/>
    <property type="match status" value="1"/>
</dbReference>
<evidence type="ECO:0000256" key="11">
    <source>
        <dbReference type="HAMAP-Rule" id="MF_00328"/>
    </source>
</evidence>
<comment type="catalytic activity">
    <reaction evidence="11">
        <text>GMP + ATP = GDP + ADP</text>
        <dbReference type="Rhea" id="RHEA:20780"/>
        <dbReference type="ChEBI" id="CHEBI:30616"/>
        <dbReference type="ChEBI" id="CHEBI:58115"/>
        <dbReference type="ChEBI" id="CHEBI:58189"/>
        <dbReference type="ChEBI" id="CHEBI:456216"/>
        <dbReference type="EC" id="2.7.4.8"/>
    </reaction>
</comment>
<comment type="subcellular location">
    <subcellularLocation>
        <location evidence="1 11">Cytoplasm</location>
    </subcellularLocation>
</comment>
<protein>
    <recommendedName>
        <fullName evidence="4 11">Guanylate kinase</fullName>
        <ecNumber evidence="3 11">2.7.4.8</ecNumber>
    </recommendedName>
    <alternativeName>
        <fullName evidence="10 11">GMP kinase</fullName>
    </alternativeName>
</protein>
<keyword evidence="9 11" id="KW-0067">ATP-binding</keyword>
<dbReference type="PANTHER" id="PTHR23117">
    <property type="entry name" value="GUANYLATE KINASE-RELATED"/>
    <property type="match status" value="1"/>
</dbReference>
<keyword evidence="7 11" id="KW-0547">Nucleotide-binding</keyword>
<dbReference type="SMART" id="SM00072">
    <property type="entry name" value="GuKc"/>
    <property type="match status" value="1"/>
</dbReference>
<keyword evidence="5 11" id="KW-0963">Cytoplasm</keyword>
<dbReference type="InterPro" id="IPR020590">
    <property type="entry name" value="Guanylate_kinase_CS"/>
</dbReference>
<evidence type="ECO:0000256" key="9">
    <source>
        <dbReference type="ARBA" id="ARBA00022840"/>
    </source>
</evidence>
<dbReference type="PROSITE" id="PS50052">
    <property type="entry name" value="GUANYLATE_KINASE_2"/>
    <property type="match status" value="1"/>
</dbReference>
<evidence type="ECO:0000256" key="10">
    <source>
        <dbReference type="ARBA" id="ARBA00030128"/>
    </source>
</evidence>
<dbReference type="EC" id="2.7.4.8" evidence="3 11"/>
<evidence type="ECO:0000313" key="13">
    <source>
        <dbReference type="EMBL" id="AWK15458.1"/>
    </source>
</evidence>
<dbReference type="NCBIfam" id="TIGR03263">
    <property type="entry name" value="guanyl_kin"/>
    <property type="match status" value="1"/>
</dbReference>
<dbReference type="FunFam" id="3.40.50.300:FF:000084">
    <property type="entry name" value="Guanylate kinase"/>
    <property type="match status" value="1"/>
</dbReference>
<dbReference type="InterPro" id="IPR027417">
    <property type="entry name" value="P-loop_NTPase"/>
</dbReference>
<evidence type="ECO:0000256" key="3">
    <source>
        <dbReference type="ARBA" id="ARBA00012961"/>
    </source>
</evidence>
<evidence type="ECO:0000259" key="12">
    <source>
        <dbReference type="PROSITE" id="PS50052"/>
    </source>
</evidence>
<feature type="binding site" evidence="11">
    <location>
        <begin position="11"/>
        <end position="18"/>
    </location>
    <ligand>
        <name>ATP</name>
        <dbReference type="ChEBI" id="CHEBI:30616"/>
    </ligand>
</feature>
<dbReference type="Gene3D" id="3.40.50.300">
    <property type="entry name" value="P-loop containing nucleotide triphosphate hydrolases"/>
    <property type="match status" value="1"/>
</dbReference>
<reference evidence="13 14" key="1">
    <citation type="submission" date="2017-05" db="EMBL/GenBank/DDBJ databases">
        <title>Genome sequence of Candidatus Fukatsuia symbiotica and Candidatus Hamiltonella defensa from Acyrthosiphon pisum strain 5D.</title>
        <authorList>
            <person name="Patel V.A."/>
            <person name="Chevignon G."/>
            <person name="Russell J.A."/>
            <person name="Oliver K.M."/>
        </authorList>
    </citation>
    <scope>NUCLEOTIDE SEQUENCE [LARGE SCALE GENOMIC DNA]</scope>
    <source>
        <strain evidence="13 14">5D</strain>
    </source>
</reference>
<dbReference type="FunFam" id="3.30.63.10:FF:000002">
    <property type="entry name" value="Guanylate kinase 1"/>
    <property type="match status" value="1"/>
</dbReference>
<evidence type="ECO:0000256" key="1">
    <source>
        <dbReference type="ARBA" id="ARBA00004496"/>
    </source>
</evidence>
<dbReference type="InterPro" id="IPR017665">
    <property type="entry name" value="Guanylate_kinase"/>
</dbReference>
<accession>A0A2U8I8P8</accession>
<dbReference type="GO" id="GO:0004385">
    <property type="term" value="F:GMP kinase activity"/>
    <property type="evidence" value="ECO:0007669"/>
    <property type="project" value="UniProtKB-UniRule"/>
</dbReference>
<dbReference type="Gene3D" id="3.30.63.10">
    <property type="entry name" value="Guanylate Kinase phosphate binding domain"/>
    <property type="match status" value="1"/>
</dbReference>
<dbReference type="STRING" id="1878942.GCA_900128755_00233"/>
<evidence type="ECO:0000256" key="4">
    <source>
        <dbReference type="ARBA" id="ARBA00016296"/>
    </source>
</evidence>
<dbReference type="AlphaFoldDB" id="A0A2U8I8P8"/>
<organism evidence="13 14">
    <name type="scientific">Candidatus Fukatsuia symbiotica</name>
    <dbReference type="NCBI Taxonomy" id="1878942"/>
    <lineage>
        <taxon>Bacteria</taxon>
        <taxon>Pseudomonadati</taxon>
        <taxon>Pseudomonadota</taxon>
        <taxon>Gammaproteobacteria</taxon>
        <taxon>Enterobacterales</taxon>
        <taxon>Yersiniaceae</taxon>
        <taxon>Candidatus Fukatsuia</taxon>
    </lineage>
</organism>
<feature type="domain" description="Guanylate kinase-like" evidence="12">
    <location>
        <begin position="4"/>
        <end position="195"/>
    </location>
</feature>
<dbReference type="RefSeq" id="WP_072550472.1">
    <property type="nucleotide sequence ID" value="NZ_CP021659.1"/>
</dbReference>
<dbReference type="PANTHER" id="PTHR23117:SF13">
    <property type="entry name" value="GUANYLATE KINASE"/>
    <property type="match status" value="1"/>
</dbReference>
<dbReference type="OrthoDB" id="9808150at2"/>
<dbReference type="HAMAP" id="MF_00328">
    <property type="entry name" value="Guanylate_kinase"/>
    <property type="match status" value="1"/>
</dbReference>
<evidence type="ECO:0000256" key="2">
    <source>
        <dbReference type="ARBA" id="ARBA00005790"/>
    </source>
</evidence>
<dbReference type="CDD" id="cd00071">
    <property type="entry name" value="GMPK"/>
    <property type="match status" value="1"/>
</dbReference>
<dbReference type="Proteomes" id="UP000261875">
    <property type="component" value="Chromosome"/>
</dbReference>
<comment type="function">
    <text evidence="11">Essential for recycling GMP and indirectly, cGMP.</text>
</comment>
<comment type="similarity">
    <text evidence="2 11">Belongs to the guanylate kinase family.</text>
</comment>
<evidence type="ECO:0000256" key="6">
    <source>
        <dbReference type="ARBA" id="ARBA00022679"/>
    </source>
</evidence>
<dbReference type="EMBL" id="CP021659">
    <property type="protein sequence ID" value="AWK15458.1"/>
    <property type="molecule type" value="Genomic_DNA"/>
</dbReference>
<gene>
    <name evidence="11" type="primary">gmk</name>
    <name evidence="13" type="ORF">CCS41_13170</name>
</gene>
<dbReference type="InterPro" id="IPR008144">
    <property type="entry name" value="Guanylate_kin-like_dom"/>
</dbReference>
<dbReference type="Pfam" id="PF00625">
    <property type="entry name" value="Guanylate_kin"/>
    <property type="match status" value="1"/>
</dbReference>
<dbReference type="GO" id="GO:0005829">
    <property type="term" value="C:cytosol"/>
    <property type="evidence" value="ECO:0007669"/>
    <property type="project" value="TreeGrafter"/>
</dbReference>
<evidence type="ECO:0000256" key="7">
    <source>
        <dbReference type="ARBA" id="ARBA00022741"/>
    </source>
</evidence>
<dbReference type="GO" id="GO:0005524">
    <property type="term" value="F:ATP binding"/>
    <property type="evidence" value="ECO:0007669"/>
    <property type="project" value="UniProtKB-UniRule"/>
</dbReference>
<keyword evidence="14" id="KW-1185">Reference proteome</keyword>
<sequence length="218" mass="24221">MIQGTLYIVSAPSGAGKSSLLQALLKTALSQGGNDGGSVKASGLQLSISHTTRAKRPVEKDGKDYFFISEEEFCQMIDEGAFLEWANVFGHYYGTSRKAVEDKLSLGIDVFLDIDWQGGQNVRAEWAAARSIFILPPSKEALNCRLRSRAQDSEEVIAKRMAQAVTEMSHFAEYDYLIVNDQFEQALSDLKTIICAERLCLGRQKQRYDALIGKLLED</sequence>